<dbReference type="InterPro" id="IPR011050">
    <property type="entry name" value="Pectin_lyase_fold/virulence"/>
</dbReference>
<evidence type="ECO:0000256" key="5">
    <source>
        <dbReference type="ARBA" id="ARBA00022801"/>
    </source>
</evidence>
<feature type="signal peptide" evidence="7">
    <location>
        <begin position="1"/>
        <end position="17"/>
    </location>
</feature>
<comment type="catalytic activity">
    <reaction evidence="2">
        <text>Hydrolysis of terminal, non-reducing branched (1-&gt;3)-alpha-D-galactosidic residues, producing free D-galactose.</text>
        <dbReference type="EC" id="3.2.1.n1"/>
    </reaction>
</comment>
<dbReference type="Gene3D" id="2.60.120.1060">
    <property type="entry name" value="NPCBM/NEW2 domain"/>
    <property type="match status" value="1"/>
</dbReference>
<keyword evidence="5" id="KW-0378">Hydrolase</keyword>
<sequence>MLAILISFISAVKPVVSDNDILMTKQTWGQTQRDKSVEGNPLTISGVTYSSGIGTHATSMIPITVPSSAKTLTGGCGIDDEVSTTPQSTASVIFRILSGSEVIWSSDVMHKGDGTVFFSVDVPTGAKKLYLLADEYDTNSNDHADWVNLNWIDYSPTDLCRSNSARHLSPLTSDTFEDQGPIIRRMISVARSNPGSTILLEKGNYHFYSSGALKMSFHTSNHDQPTFQPVGIPLVDLENITLDCSGSTFYFHNRMQPFLILDSVGVTVKNVHIDYWRPYVTEATVVKADYFSTQVRINKTLYPYHVENSRFVFEGEGFTLGPDVMLLFEKGTKRIINGSSSAGFSGSVTENSDGTATFTKSLVQYNLKEGDVLGFKSASRPYPAMVIYRATKTTLDNVLIHSSQGMALLAQRSDTIHLINSGASYVEGRYVSSTADATHFSNCKGQILVENGHFEGMMDDAINVHSTSLKITEVINKSYIKLQYVHGQSVGFETFLPGEKVQFIRSKTLETDEIRNVSNVVKHSTNELYLSIEGTLPENIGVGDAVENAVYYPSVTFRNNTVRNNCARGCLFTTPKDVLVENNYFDYTSGSALLLAGDAANWYESGSCKNVIIRNNRIVNALTSSYQFTRAIFSFTPTIGDIVSQKKSYHANVRIEGNEIVSYDVPLLYSISAENVEFINNKINYNSDFPSWKQKPFQFNKVKNITISGNVVTPAKTFTMDDVSLENTDGSEIHFN</sequence>
<keyword evidence="10" id="KW-1185">Reference proteome</keyword>
<comment type="caution">
    <text evidence="9">The sequence shown here is derived from an EMBL/GenBank/DDBJ whole genome shotgun (WGS) entry which is preliminary data.</text>
</comment>
<accession>A0ABR2IPY5</accession>
<reference evidence="9 10" key="1">
    <citation type="submission" date="2024-04" db="EMBL/GenBank/DDBJ databases">
        <title>Tritrichomonas musculus Genome.</title>
        <authorList>
            <person name="Alves-Ferreira E."/>
            <person name="Grigg M."/>
            <person name="Lorenzi H."/>
            <person name="Galac M."/>
        </authorList>
    </citation>
    <scope>NUCLEOTIDE SEQUENCE [LARGE SCALE GENOMIC DNA]</scope>
    <source>
        <strain evidence="9 10">EAF2021</strain>
    </source>
</reference>
<dbReference type="InterPro" id="IPR008979">
    <property type="entry name" value="Galactose-bd-like_sf"/>
</dbReference>
<dbReference type="Pfam" id="PF23764">
    <property type="entry name" value="Beta-barrel_GLAA-B_II"/>
    <property type="match status" value="1"/>
</dbReference>
<keyword evidence="4" id="KW-0677">Repeat</keyword>
<dbReference type="SUPFAM" id="SSF49785">
    <property type="entry name" value="Galactose-binding domain-like"/>
    <property type="match status" value="1"/>
</dbReference>
<dbReference type="InterPro" id="IPR012334">
    <property type="entry name" value="Pectin_lyas_fold"/>
</dbReference>
<protein>
    <recommendedName>
        <fullName evidence="8">Glycosyl hydrolase family 98 putative carbohydrate-binding module domain-containing protein</fullName>
    </recommendedName>
</protein>
<feature type="chain" id="PRO_5046067467" description="Glycosyl hydrolase family 98 putative carbohydrate-binding module domain-containing protein" evidence="7">
    <location>
        <begin position="18"/>
        <end position="736"/>
    </location>
</feature>
<evidence type="ECO:0000259" key="8">
    <source>
        <dbReference type="SMART" id="SM00776"/>
    </source>
</evidence>
<evidence type="ECO:0000256" key="3">
    <source>
        <dbReference type="ARBA" id="ARBA00022729"/>
    </source>
</evidence>
<comment type="catalytic activity">
    <reaction evidence="1">
        <text>Hydrolysis of terminal, non-reducing alpha-D-galactose residues in alpha-D-galactosides, including galactose oligosaccharides, galactomannans and galactolipids.</text>
        <dbReference type="EC" id="3.2.1.22"/>
    </reaction>
</comment>
<evidence type="ECO:0000313" key="9">
    <source>
        <dbReference type="EMBL" id="KAK8866622.1"/>
    </source>
</evidence>
<feature type="domain" description="Glycosyl hydrolase family 98 putative carbohydrate-binding module" evidence="8">
    <location>
        <begin position="10"/>
        <end position="153"/>
    </location>
</feature>
<evidence type="ECO:0000256" key="2">
    <source>
        <dbReference type="ARBA" id="ARBA00001271"/>
    </source>
</evidence>
<gene>
    <name evidence="9" type="ORF">M9Y10_009588</name>
</gene>
<dbReference type="Gene3D" id="2.160.20.10">
    <property type="entry name" value="Single-stranded right-handed beta-helix, Pectin lyase-like"/>
    <property type="match status" value="1"/>
</dbReference>
<evidence type="ECO:0000313" key="10">
    <source>
        <dbReference type="Proteomes" id="UP001470230"/>
    </source>
</evidence>
<dbReference type="SMART" id="SM00776">
    <property type="entry name" value="NPCBM"/>
    <property type="match status" value="1"/>
</dbReference>
<dbReference type="InterPro" id="IPR038637">
    <property type="entry name" value="NPCBM_sf"/>
</dbReference>
<dbReference type="EMBL" id="JAPFFF010000015">
    <property type="protein sequence ID" value="KAK8866622.1"/>
    <property type="molecule type" value="Genomic_DNA"/>
</dbReference>
<keyword evidence="6" id="KW-0326">Glycosidase</keyword>
<name>A0ABR2IPY5_9EUKA</name>
<dbReference type="InterPro" id="IPR057275">
    <property type="entry name" value="Beta-barrel_GLAA-B_I"/>
</dbReference>
<evidence type="ECO:0000256" key="7">
    <source>
        <dbReference type="SAM" id="SignalP"/>
    </source>
</evidence>
<evidence type="ECO:0000256" key="6">
    <source>
        <dbReference type="ARBA" id="ARBA00023295"/>
    </source>
</evidence>
<dbReference type="InterPro" id="IPR006626">
    <property type="entry name" value="PbH1"/>
</dbReference>
<proteinExistence type="predicted"/>
<dbReference type="InterPro" id="IPR056441">
    <property type="entry name" value="Beta-barrel_GLAA-B_II"/>
</dbReference>
<dbReference type="SUPFAM" id="SSF51126">
    <property type="entry name" value="Pectin lyase-like"/>
    <property type="match status" value="1"/>
</dbReference>
<evidence type="ECO:0000256" key="1">
    <source>
        <dbReference type="ARBA" id="ARBA00001255"/>
    </source>
</evidence>
<organism evidence="9 10">
    <name type="scientific">Tritrichomonas musculus</name>
    <dbReference type="NCBI Taxonomy" id="1915356"/>
    <lineage>
        <taxon>Eukaryota</taxon>
        <taxon>Metamonada</taxon>
        <taxon>Parabasalia</taxon>
        <taxon>Tritrichomonadida</taxon>
        <taxon>Tritrichomonadidae</taxon>
        <taxon>Tritrichomonas</taxon>
    </lineage>
</organism>
<keyword evidence="3 7" id="KW-0732">Signal</keyword>
<dbReference type="Proteomes" id="UP001470230">
    <property type="component" value="Unassembled WGS sequence"/>
</dbReference>
<dbReference type="SMART" id="SM00710">
    <property type="entry name" value="PbH1"/>
    <property type="match status" value="5"/>
</dbReference>
<dbReference type="InterPro" id="IPR013222">
    <property type="entry name" value="Glyco_hyd_98_carb-bd"/>
</dbReference>
<evidence type="ECO:0000256" key="4">
    <source>
        <dbReference type="ARBA" id="ARBA00022737"/>
    </source>
</evidence>
<dbReference type="Pfam" id="PF23763">
    <property type="entry name" value="Beta-barrel_GLAA-B_I"/>
    <property type="match status" value="1"/>
</dbReference>
<dbReference type="Pfam" id="PF08305">
    <property type="entry name" value="NPCBM"/>
    <property type="match status" value="1"/>
</dbReference>